<dbReference type="PANTHER" id="PTHR34649">
    <property type="entry name" value="CILIA- AND FLAGELLA-ASSOCIATED PROTEIN 99"/>
    <property type="match status" value="1"/>
</dbReference>
<evidence type="ECO:0000256" key="1">
    <source>
        <dbReference type="SAM" id="Coils"/>
    </source>
</evidence>
<keyword evidence="3" id="KW-1185">Reference proteome</keyword>
<keyword evidence="1" id="KW-0175">Coiled coil</keyword>
<evidence type="ECO:0008006" key="4">
    <source>
        <dbReference type="Google" id="ProtNLM"/>
    </source>
</evidence>
<feature type="coiled-coil region" evidence="1">
    <location>
        <begin position="373"/>
        <end position="462"/>
    </location>
</feature>
<proteinExistence type="predicted"/>
<dbReference type="PANTHER" id="PTHR34649:SF1">
    <property type="entry name" value="CILIA- AND FLAGELLA-ASSOCIATED PROTEIN 99"/>
    <property type="match status" value="1"/>
</dbReference>
<name>A0AA38IR38_9CUCU</name>
<protein>
    <recommendedName>
        <fullName evidence="4">Cilia- and flagella-associated protein 99</fullName>
    </recommendedName>
</protein>
<evidence type="ECO:0000313" key="2">
    <source>
        <dbReference type="EMBL" id="KAJ3658692.1"/>
    </source>
</evidence>
<dbReference type="AlphaFoldDB" id="A0AA38IR38"/>
<dbReference type="EMBL" id="JALNTZ010000003">
    <property type="protein sequence ID" value="KAJ3658692.1"/>
    <property type="molecule type" value="Genomic_DNA"/>
</dbReference>
<evidence type="ECO:0000313" key="3">
    <source>
        <dbReference type="Proteomes" id="UP001168821"/>
    </source>
</evidence>
<dbReference type="InterPro" id="IPR039341">
    <property type="entry name" value="CFAP99"/>
</dbReference>
<accession>A0AA38IR38</accession>
<feature type="coiled-coil region" evidence="1">
    <location>
        <begin position="295"/>
        <end position="345"/>
    </location>
</feature>
<organism evidence="2 3">
    <name type="scientific">Zophobas morio</name>
    <dbReference type="NCBI Taxonomy" id="2755281"/>
    <lineage>
        <taxon>Eukaryota</taxon>
        <taxon>Metazoa</taxon>
        <taxon>Ecdysozoa</taxon>
        <taxon>Arthropoda</taxon>
        <taxon>Hexapoda</taxon>
        <taxon>Insecta</taxon>
        <taxon>Pterygota</taxon>
        <taxon>Neoptera</taxon>
        <taxon>Endopterygota</taxon>
        <taxon>Coleoptera</taxon>
        <taxon>Polyphaga</taxon>
        <taxon>Cucujiformia</taxon>
        <taxon>Tenebrionidae</taxon>
        <taxon>Zophobas</taxon>
    </lineage>
</organism>
<reference evidence="2" key="1">
    <citation type="journal article" date="2023" name="G3 (Bethesda)">
        <title>Whole genome assemblies of Zophobas morio and Tenebrio molitor.</title>
        <authorList>
            <person name="Kaur S."/>
            <person name="Stinson S.A."/>
            <person name="diCenzo G.C."/>
        </authorList>
    </citation>
    <scope>NUCLEOTIDE SEQUENCE</scope>
    <source>
        <strain evidence="2">QUZm001</strain>
    </source>
</reference>
<gene>
    <name evidence="2" type="ORF">Zmor_010417</name>
</gene>
<comment type="caution">
    <text evidence="2">The sequence shown here is derived from an EMBL/GenBank/DDBJ whole genome shotgun (WGS) entry which is preliminary data.</text>
</comment>
<dbReference type="Proteomes" id="UP001168821">
    <property type="component" value="Unassembled WGS sequence"/>
</dbReference>
<sequence length="592" mass="70263">MIVKTSTFNMDVHSYTKLCKLFDEYYRCKDMTGDEFIQMKLVCADGVPLSEGEIEKFVLIVIHKNFLSAVKNNIVSHYNLRNHSDVKIIMVLYVVLFASNQADTQKLFEVFQEMKCAYKNKILQYFWDENNLIQTALTGCKFFEDEYILSQIINPLLNNTEHLRKLDEFLYLEKIKKRTPKPTTVPDNLTVLRRGKRPPTAPLNTPVEYNMFQATEIPNTLYMPDNVEKRLMGEFEKNKIRAQKLLAQAKALQKNYCQPKKPVVLEKIPQPQFKAKKAPRKQHQVDIKGNVASVLREASRCVKEQEQEIKHIEDIVQGGATLDGYRELERSVREAEHRNKIEDIERKHLEGLLTFEEAILAKRKLIECNKERFKEFMEEREQFLEQMEEWREREQEKMKEQVRKCQEIERNAKESEKRLKEERRNQADLFKDETRKLLQEAYEKQQQELAKKIKLIEEIKTLHQLKSLHPVKEFDPTDCPNLGLLCQMSIAELQEKLAEVKIRMEKQLGQKRLCIQKYKERQRKMIDDVKNFITQTRMSKPKRSLVPIRTNKLARNPELDKLRTQLDYAREQRRNNLQLDNIPCPQRCQINM</sequence>